<keyword evidence="2" id="KW-0597">Phosphoprotein</keyword>
<feature type="domain" description="PKS/mFAS DH" evidence="10">
    <location>
        <begin position="923"/>
        <end position="1206"/>
    </location>
</feature>
<dbReference type="InterPro" id="IPR029063">
    <property type="entry name" value="SAM-dependent_MTases_sf"/>
</dbReference>
<dbReference type="SMART" id="SM00822">
    <property type="entry name" value="PKS_KR"/>
    <property type="match status" value="1"/>
</dbReference>
<dbReference type="Gene3D" id="3.40.50.150">
    <property type="entry name" value="Vaccinia Virus protein VP39"/>
    <property type="match status" value="1"/>
</dbReference>
<dbReference type="SUPFAM" id="SSF52151">
    <property type="entry name" value="FabD/lysophospholipase-like"/>
    <property type="match status" value="1"/>
</dbReference>
<dbReference type="InterPro" id="IPR010080">
    <property type="entry name" value="Thioester_reductase-like_dom"/>
</dbReference>
<gene>
    <name evidence="11" type="ORF">H103_06521</name>
</gene>
<evidence type="ECO:0000256" key="1">
    <source>
        <dbReference type="ARBA" id="ARBA00022450"/>
    </source>
</evidence>
<dbReference type="GO" id="GO:0044550">
    <property type="term" value="P:secondary metabolite biosynthetic process"/>
    <property type="evidence" value="ECO:0007669"/>
    <property type="project" value="UniProtKB-ARBA"/>
</dbReference>
<dbReference type="GO" id="GO:0032259">
    <property type="term" value="P:methylation"/>
    <property type="evidence" value="ECO:0007669"/>
    <property type="project" value="UniProtKB-KW"/>
</dbReference>
<dbReference type="InterPro" id="IPR050091">
    <property type="entry name" value="PKS_NRPS_Biosynth_Enz"/>
</dbReference>
<dbReference type="Proteomes" id="UP000023758">
    <property type="component" value="Unassembled WGS sequence"/>
</dbReference>
<dbReference type="InterPro" id="IPR001227">
    <property type="entry name" value="Ac_transferase_dom_sf"/>
</dbReference>
<dbReference type="InterPro" id="IPR032821">
    <property type="entry name" value="PKS_assoc"/>
</dbReference>
<dbReference type="HOGENOM" id="CLU_000022_31_1_1"/>
<dbReference type="Gene3D" id="3.90.180.10">
    <property type="entry name" value="Medium-chain alcohol dehydrogenases, catalytic domain"/>
    <property type="match status" value="1"/>
</dbReference>
<dbReference type="Pfam" id="PF08659">
    <property type="entry name" value="KR"/>
    <property type="match status" value="1"/>
</dbReference>
<dbReference type="Pfam" id="PF07993">
    <property type="entry name" value="NAD_binding_4"/>
    <property type="match status" value="1"/>
</dbReference>
<dbReference type="InterPro" id="IPR014043">
    <property type="entry name" value="Acyl_transferase_dom"/>
</dbReference>
<dbReference type="InterPro" id="IPR013968">
    <property type="entry name" value="PKS_KR"/>
</dbReference>
<dbReference type="SUPFAM" id="SSF50129">
    <property type="entry name" value="GroES-like"/>
    <property type="match status" value="1"/>
</dbReference>
<dbReference type="Gene3D" id="3.10.129.110">
    <property type="entry name" value="Polyketide synthase dehydratase"/>
    <property type="match status" value="1"/>
</dbReference>
<dbReference type="InterPro" id="IPR016035">
    <property type="entry name" value="Acyl_Trfase/lysoPLipase"/>
</dbReference>
<dbReference type="Pfam" id="PF08242">
    <property type="entry name" value="Methyltransf_12"/>
    <property type="match status" value="1"/>
</dbReference>
<sequence length="2894" mass="320369">MGSIAVEELLKERKPSASTSRAPMKAIPHSQDVSPIAIVGMGMRLPGGITSAEEFWDFLVSKGDARSKIPESRFNIDAFYNSSKPGSVRTQYGYFLNQDLAHIDAPFFSMGKYEAERLDPQQRLLLEVVWECLESAGVTGWRGKDIGCFVGSFGEDWLDMSSKDTQDINRVRAIGTGDFALANRVSYEYDLKGPSITFRTACSAAMVALHKACLSLYSGECSAAIVAGTNLALAPTMATTMSDNFVLSPSGICRSFDADADGYGRGEAISALYIKRFEDAVRDGDPIRAVIRSTATNCDGKTPNISMPGAETQESLIHQAYSRAKIPDLSETAFLECHGTGTVMGDTTELTAVAKVFGGKGIYIGSVKPNIGHSEGASGITSIIKATLALENKTIPPNIHFNNPNPKVPFDSARLQVPLEPTTWPHDRSERVSINCFGVGGTNVHVIIDSAASFAAANSEHLERPAPQNKSRLLVLSANSQNSLQRRIENLKAYVESRPGVSNDICFNLGTRREHMKYRAFTILEQEGSIDTAGFETSQSTKSRSMVFVFTGQGAQWVGMGKELLLEFDTFQKDIKAMDTALQMLKNPPCWRIEDELLGSSEDSRINKPEFAQPLCTAVQIALSNLLVLWGFLPTGVIGHSSGEIAAAHSAGAITMETAIIISYYRGQVTKSISENDATPQGGMAAVGLSPEKAKRYLVDGVVIACVNSPQNVTLSGDSDKLDRVIAGIQSTGDDIFCRRLRVGVAYHSHHMQGLTGLYQDLIGPHITSKDNMIPFYSSVTGNIIIEPIQLDVKYWAENLSSTVLFSTAVGTYLEKNGGDALFLEIGPHSALSGPLRQIFDGHQAKLNVTYIPTLIRGEGQRRSLLTAAGRAYMNGSSISFSEINGPGRVLTDLPKYPWQHDVRYWGENVISQRWRSRQHPHHEILGSRVYETSDIEPTWRNLLYVEHTPWIWEHRLNKEIVFPCAGYIAMIGEAIYQISGSYAYSIRNLFMKRALILEGSNVLELVTSLRPVRLTDSADSKWYEFTISSCNDNTWRKHCTGRVIPGDVEVCQFKDHKGPFIRQVQADQWYSALANRGLHYGPRFRGLENITADPIDYQATASIADDENLHESHYSLHPSTIDQCLQLFSVAFTHGISRQMTKLSIPVSIEKLHVSAGGLSMAVHAQGTGRSSSTANGRVVVTLDNKAVLWMEGAQFFTVDEEDTSSPSRRLISRCEWKPIAQSCSVATLSGSVPRPSTVHSRRIVGQFTNLLILECFHRIKHLKAESPHLVKYQGWIISQTDRLSKGLDELFPETSPWAAASSEARLTAMESLARELEVESPRDMPLIDISKTLLDRCPQIIEGKVGSLEVLMENDRIKDVYNNLCWTSGWSDFFSLLSHWNPSLRVLEIGGGVGSTTATMLLHLAPAGRTRMYSKYTFTDISPGVLPLAKEKFKDFEEIEYSVLDISKDPTKQGYRPESFDLIIASNVLHATPCLSETLEYIRMLLVPGGGLVLEELCPAIPIFNFIMGVLPGWWLGGEDDREDTPLVNPERWDRELQKTGFNGAEAVIYDCEQPYHYGAGIWSRRADIAPVKGDIYLLHRPMVHEWAYIAEAQLAQGGYTVHWCTLDQLPADQIIISLLDLGGPFFDKISEGNFRVFQKAISTTTNCRIIWVTRGSQLECSDPRYGLVLGLARTLRFEMNVDFSTFEVDKFNEKNATALCDLLKEMQIFRDKPWLDQDYEFAVRDGVIHIGRFHWTPLDEEMTTTNKPNMSKGLHIGTYGLLNSLSWVEYEEPSVGENDVMVEIKYTGLNFRDIMVTLGALGDTSEIGYESSGTIFKVGSNVKNLRVGQRILALGIGLLRTRKVIPAKCCVPIPDELSLEDAATMTSVYATVILSLIRLGNLQKNQSILIHSACGGVGLAAVHLSRTIGAEIYATVGNEQKRKYLVENHQIPEDHIFDSRSVSFFDDVMRHTNGRGVDLVLNSLSGELLHASWRCVAEFGRMIELGKRDIIGHAQLNMDGFSGNRAYFGVDLFRLGETDATMFGQLCRDVIEFYQQGKIQPIQPTTIYEATDVISAFRYMQTGKHMGKIIIKMPEDPAELPVAKSNLDLSLSPGGSYLLAGGLGGLGRPITTWMIEKGARNFIFLSRSAGESDSDKAFLRELAAQGCIATIVKGNVAELDDVKRVATASPNPVVGIINLAMVLRDEAFEKMTYDDWNATLAPKVQGTWNLHNVFKDLSLDFFILISSISGLGGNSGQANYNAANTFLDTFVRYRKSMNLPAWAIDVGAMQEIGHLSQDKRLLKKALASSVEMPDESYLVDALQVAMLKSKGSESGQFAIGLGTSKPPPDSGNHPLWPRDARFTVNKNLQWKSDKASTTTIVDLRSFVEDIKKDPSILDSPESKKRIAKELRVLIGPRAGLGENADDEEIDNIAIDSLMSIEIRSWFRRNLSLDVSLIEISNAKTVGGLTAITLNALRCKYQSKSTEADGKDRGISTSETPDEGTLKNDILLGIGLQPIPGPTIDWKCESEGRIFLTGATGFVGAWMLASLLERPYVKLVACLVRAKDENAGLERIKETFKKYGIEWKCNEKLAVIPGDISKPKLGLERAKFDELSARTSAVFHIAALSNFLDPYSAHREANVIGTFNMLQFATNKRPITFHHSSSLSACGLNAYLGRQHILEDQKPEVDLKKTGHHIGYSYSKYTSEMVLWNAISNGVPASIYRFSMVLGHSVTGIGNGDDATSRMMSSCIQIGSYPIAPKQRNQFVPVDFAVSCMLEISTSLENTGHAYNVIQPEQEKLVDLPATFDMLRQCCSSPLRPVPYEDWLQSLAKCRAGRMSAFLPEMEDKEFERHDIWQNIHAGEHRYGTDNLRRALAHRPEMLQLPSMDKLMKIWSAQWIKQATRREQISLA</sequence>
<dbReference type="Pfam" id="PF16197">
    <property type="entry name" value="KAsynt_C_assoc"/>
    <property type="match status" value="1"/>
</dbReference>
<accession>A0A022VW76</accession>
<evidence type="ECO:0000256" key="6">
    <source>
        <dbReference type="ARBA" id="ARBA00023268"/>
    </source>
</evidence>
<dbReference type="SMART" id="SM00826">
    <property type="entry name" value="PKS_DH"/>
    <property type="match status" value="1"/>
</dbReference>
<dbReference type="InterPro" id="IPR020841">
    <property type="entry name" value="PKS_Beta-ketoAc_synthase_dom"/>
</dbReference>
<feature type="region of interest" description="C-terminal hotdog fold" evidence="7">
    <location>
        <begin position="1062"/>
        <end position="1206"/>
    </location>
</feature>
<dbReference type="Pfam" id="PF14765">
    <property type="entry name" value="PS-DH"/>
    <property type="match status" value="1"/>
</dbReference>
<dbReference type="InterPro" id="IPR036291">
    <property type="entry name" value="NAD(P)-bd_dom_sf"/>
</dbReference>
<evidence type="ECO:0000259" key="8">
    <source>
        <dbReference type="PROSITE" id="PS50075"/>
    </source>
</evidence>
<feature type="active site" description="Proton acceptor; for dehydratase activity" evidence="7">
    <location>
        <position position="955"/>
    </location>
</feature>
<dbReference type="SUPFAM" id="SSF51735">
    <property type="entry name" value="NAD(P)-binding Rossmann-fold domains"/>
    <property type="match status" value="3"/>
</dbReference>
<dbReference type="GO" id="GO:1901336">
    <property type="term" value="P:lactone biosynthetic process"/>
    <property type="evidence" value="ECO:0007669"/>
    <property type="project" value="UniProtKB-ARBA"/>
</dbReference>
<dbReference type="Pfam" id="PF00109">
    <property type="entry name" value="ketoacyl-synt"/>
    <property type="match status" value="1"/>
</dbReference>
<dbReference type="PANTHER" id="PTHR43775">
    <property type="entry name" value="FATTY ACID SYNTHASE"/>
    <property type="match status" value="1"/>
</dbReference>
<dbReference type="SUPFAM" id="SSF53335">
    <property type="entry name" value="S-adenosyl-L-methionine-dependent methyltransferases"/>
    <property type="match status" value="1"/>
</dbReference>
<dbReference type="CDD" id="cd05195">
    <property type="entry name" value="enoyl_red"/>
    <property type="match status" value="1"/>
</dbReference>
<dbReference type="InterPro" id="IPR011032">
    <property type="entry name" value="GroES-like_sf"/>
</dbReference>
<feature type="active site" description="Proton donor; for dehydratase activity" evidence="7">
    <location>
        <position position="1123"/>
    </location>
</feature>
<dbReference type="GO" id="GO:0016491">
    <property type="term" value="F:oxidoreductase activity"/>
    <property type="evidence" value="ECO:0007669"/>
    <property type="project" value="UniProtKB-KW"/>
</dbReference>
<dbReference type="InterPro" id="IPR049552">
    <property type="entry name" value="PKS_DH_N"/>
</dbReference>
<keyword evidence="1" id="KW-0596">Phosphopantetheine</keyword>
<dbReference type="Gene3D" id="3.40.47.10">
    <property type="match status" value="1"/>
</dbReference>
<dbReference type="Pfam" id="PF02801">
    <property type="entry name" value="Ketoacyl-synt_C"/>
    <property type="match status" value="1"/>
</dbReference>
<dbReference type="Pfam" id="PF08240">
    <property type="entry name" value="ADH_N"/>
    <property type="match status" value="1"/>
</dbReference>
<dbReference type="SMART" id="SM00825">
    <property type="entry name" value="PKS_KS"/>
    <property type="match status" value="1"/>
</dbReference>
<keyword evidence="5" id="KW-0560">Oxidoreductase</keyword>
<dbReference type="EMBL" id="KK207893">
    <property type="protein sequence ID" value="EZF49988.1"/>
    <property type="molecule type" value="Genomic_DNA"/>
</dbReference>
<evidence type="ECO:0000256" key="2">
    <source>
        <dbReference type="ARBA" id="ARBA00022553"/>
    </source>
</evidence>
<dbReference type="SMART" id="SM00829">
    <property type="entry name" value="PKS_ER"/>
    <property type="match status" value="1"/>
</dbReference>
<dbReference type="InterPro" id="IPR049551">
    <property type="entry name" value="PKS_DH_C"/>
</dbReference>
<evidence type="ECO:0000256" key="4">
    <source>
        <dbReference type="ARBA" id="ARBA00022679"/>
    </source>
</evidence>
<dbReference type="InterPro" id="IPR049900">
    <property type="entry name" value="PKS_mFAS_DH"/>
</dbReference>
<dbReference type="Gene3D" id="3.40.366.10">
    <property type="entry name" value="Malonyl-Coenzyme A Acyl Carrier Protein, domain 2"/>
    <property type="match status" value="1"/>
</dbReference>
<dbReference type="PROSITE" id="PS52019">
    <property type="entry name" value="PKS_MFAS_DH"/>
    <property type="match status" value="1"/>
</dbReference>
<keyword evidence="3" id="KW-0489">Methyltransferase</keyword>
<proteinExistence type="predicted"/>
<dbReference type="PROSITE" id="PS52004">
    <property type="entry name" value="KS3_2"/>
    <property type="match status" value="1"/>
</dbReference>
<dbReference type="OrthoDB" id="329835at2759"/>
<dbReference type="InterPro" id="IPR014030">
    <property type="entry name" value="Ketoacyl_synth_N"/>
</dbReference>
<organism evidence="11">
    <name type="scientific">Trichophyton rubrum CBS 288.86</name>
    <dbReference type="NCBI Taxonomy" id="1215330"/>
    <lineage>
        <taxon>Eukaryota</taxon>
        <taxon>Fungi</taxon>
        <taxon>Dikarya</taxon>
        <taxon>Ascomycota</taxon>
        <taxon>Pezizomycotina</taxon>
        <taxon>Eurotiomycetes</taxon>
        <taxon>Eurotiomycetidae</taxon>
        <taxon>Onygenales</taxon>
        <taxon>Arthrodermataceae</taxon>
        <taxon>Trichophyton</taxon>
    </lineage>
</organism>
<dbReference type="FunFam" id="3.40.50.720:FF:000209">
    <property type="entry name" value="Polyketide synthase Pks12"/>
    <property type="match status" value="1"/>
</dbReference>
<dbReference type="CDD" id="cd05235">
    <property type="entry name" value="SDR_e1"/>
    <property type="match status" value="1"/>
</dbReference>
<evidence type="ECO:0000256" key="5">
    <source>
        <dbReference type="ARBA" id="ARBA00023002"/>
    </source>
</evidence>
<dbReference type="InterPro" id="IPR013154">
    <property type="entry name" value="ADH-like_N"/>
</dbReference>
<dbReference type="SUPFAM" id="SSF55048">
    <property type="entry name" value="Probable ACP-binding domain of malonyl-CoA ACP transacylase"/>
    <property type="match status" value="1"/>
</dbReference>
<dbReference type="InterPro" id="IPR009081">
    <property type="entry name" value="PP-bd_ACP"/>
</dbReference>
<dbReference type="InterPro" id="IPR020843">
    <property type="entry name" value="ER"/>
</dbReference>
<dbReference type="InterPro" id="IPR014031">
    <property type="entry name" value="Ketoacyl_synth_C"/>
</dbReference>
<dbReference type="InterPro" id="IPR057326">
    <property type="entry name" value="KR_dom"/>
</dbReference>
<dbReference type="Pfam" id="PF21089">
    <property type="entry name" value="PKS_DH_N"/>
    <property type="match status" value="1"/>
</dbReference>
<keyword evidence="4" id="KW-0808">Transferase</keyword>
<dbReference type="GO" id="GO:0006633">
    <property type="term" value="P:fatty acid biosynthetic process"/>
    <property type="evidence" value="ECO:0007669"/>
    <property type="project" value="TreeGrafter"/>
</dbReference>
<dbReference type="SMART" id="SM00827">
    <property type="entry name" value="PKS_AT"/>
    <property type="match status" value="1"/>
</dbReference>
<dbReference type="GO" id="GO:0004312">
    <property type="term" value="F:fatty acid synthase activity"/>
    <property type="evidence" value="ECO:0007669"/>
    <property type="project" value="TreeGrafter"/>
</dbReference>
<dbReference type="GO" id="GO:0008168">
    <property type="term" value="F:methyltransferase activity"/>
    <property type="evidence" value="ECO:0007669"/>
    <property type="project" value="UniProtKB-KW"/>
</dbReference>
<dbReference type="Gene3D" id="3.40.50.720">
    <property type="entry name" value="NAD(P)-binding Rossmann-like Domain"/>
    <property type="match status" value="3"/>
</dbReference>
<evidence type="ECO:0000256" key="3">
    <source>
        <dbReference type="ARBA" id="ARBA00022603"/>
    </source>
</evidence>
<dbReference type="PROSITE" id="PS50075">
    <property type="entry name" value="CARRIER"/>
    <property type="match status" value="1"/>
</dbReference>
<name>A0A022VW76_TRIRU</name>
<reference evidence="11" key="1">
    <citation type="submission" date="2014-02" db="EMBL/GenBank/DDBJ databases">
        <title>The Genome Sequence of Trichophyton rubrum (morphotype fischeri) CBS 288.86.</title>
        <authorList>
            <consortium name="The Broad Institute Genomics Platform"/>
            <person name="Cuomo C.A."/>
            <person name="White T.C."/>
            <person name="Graser Y."/>
            <person name="Martinez-Rossi N."/>
            <person name="Heitman J."/>
            <person name="Young S.K."/>
            <person name="Zeng Q."/>
            <person name="Gargeya S."/>
            <person name="Abouelleil A."/>
            <person name="Alvarado L."/>
            <person name="Chapman S.B."/>
            <person name="Gainer-Dewar J."/>
            <person name="Goldberg J."/>
            <person name="Griggs A."/>
            <person name="Gujja S."/>
            <person name="Hansen M."/>
            <person name="Howarth C."/>
            <person name="Imamovic A."/>
            <person name="Larimer J."/>
            <person name="Martinez D."/>
            <person name="Murphy C."/>
            <person name="Pearson M.D."/>
            <person name="Persinoti G."/>
            <person name="Poon T."/>
            <person name="Priest M."/>
            <person name="Roberts A.D."/>
            <person name="Saif S."/>
            <person name="Shea T.D."/>
            <person name="Sykes S.N."/>
            <person name="Wortman J."/>
            <person name="Nusbaum C."/>
            <person name="Birren B."/>
        </authorList>
    </citation>
    <scope>NUCLEOTIDE SEQUENCE [LARGE SCALE GENOMIC DNA]</scope>
    <source>
        <strain evidence="11">CBS 288.86</strain>
    </source>
</reference>
<dbReference type="InterPro" id="IPR042104">
    <property type="entry name" value="PKS_dehydratase_sf"/>
</dbReference>
<dbReference type="InterPro" id="IPR013120">
    <property type="entry name" value="FAR_NAD-bd"/>
</dbReference>
<dbReference type="InterPro" id="IPR056501">
    <property type="entry name" value="NAD-bd_HRPKS_sdrA"/>
</dbReference>
<feature type="domain" description="Ketosynthase family 3 (KS3)" evidence="9">
    <location>
        <begin position="33"/>
        <end position="450"/>
    </location>
</feature>
<dbReference type="InterPro" id="IPR013217">
    <property type="entry name" value="Methyltransf_12"/>
</dbReference>
<feature type="region of interest" description="N-terminal hotdog fold" evidence="7">
    <location>
        <begin position="923"/>
        <end position="1051"/>
    </location>
</feature>
<evidence type="ECO:0000256" key="7">
    <source>
        <dbReference type="PROSITE-ProRule" id="PRU01363"/>
    </source>
</evidence>
<dbReference type="PANTHER" id="PTHR43775:SF49">
    <property type="entry name" value="SYNTHASE, PUTATIVE (JCVI)-RELATED"/>
    <property type="match status" value="1"/>
</dbReference>
<dbReference type="SUPFAM" id="SSF53901">
    <property type="entry name" value="Thiolase-like"/>
    <property type="match status" value="1"/>
</dbReference>
<dbReference type="CDD" id="cd00833">
    <property type="entry name" value="PKS"/>
    <property type="match status" value="1"/>
</dbReference>
<dbReference type="CDD" id="cd02440">
    <property type="entry name" value="AdoMet_MTases"/>
    <property type="match status" value="1"/>
</dbReference>
<dbReference type="NCBIfam" id="TIGR01746">
    <property type="entry name" value="Thioester-redct"/>
    <property type="match status" value="1"/>
</dbReference>
<dbReference type="InterPro" id="IPR016039">
    <property type="entry name" value="Thiolase-like"/>
</dbReference>
<keyword evidence="6" id="KW-0511">Multifunctional enzyme</keyword>
<dbReference type="Pfam" id="PF23114">
    <property type="entry name" value="NAD-bd_HRPKS_sdrA"/>
    <property type="match status" value="1"/>
</dbReference>
<evidence type="ECO:0000259" key="10">
    <source>
        <dbReference type="PROSITE" id="PS52019"/>
    </source>
</evidence>
<evidence type="ECO:0000313" key="11">
    <source>
        <dbReference type="EMBL" id="EZF49988.1"/>
    </source>
</evidence>
<dbReference type="InterPro" id="IPR020807">
    <property type="entry name" value="PKS_DH"/>
</dbReference>
<feature type="domain" description="Carrier" evidence="8">
    <location>
        <begin position="2384"/>
        <end position="2459"/>
    </location>
</feature>
<protein>
    <submittedName>
        <fullName evidence="11">Uncharacterized protein</fullName>
    </submittedName>
</protein>
<dbReference type="Pfam" id="PF13602">
    <property type="entry name" value="ADH_zinc_N_2"/>
    <property type="match status" value="1"/>
</dbReference>
<dbReference type="Pfam" id="PF00698">
    <property type="entry name" value="Acyl_transf_1"/>
    <property type="match status" value="1"/>
</dbReference>
<dbReference type="InterPro" id="IPR016036">
    <property type="entry name" value="Malonyl_transacylase_ACP-bd"/>
</dbReference>
<evidence type="ECO:0000259" key="9">
    <source>
        <dbReference type="PROSITE" id="PS52004"/>
    </source>
</evidence>